<dbReference type="SUPFAM" id="SSF46992">
    <property type="entry name" value="Ribosomal protein S20"/>
    <property type="match status" value="1"/>
</dbReference>
<dbReference type="InterPro" id="IPR036510">
    <property type="entry name" value="Ribosomal_bS20_sf"/>
</dbReference>
<dbReference type="GO" id="GO:0006412">
    <property type="term" value="P:translation"/>
    <property type="evidence" value="ECO:0007669"/>
    <property type="project" value="UniProtKB-UniRule"/>
</dbReference>
<evidence type="ECO:0000256" key="6">
    <source>
        <dbReference type="ARBA" id="ARBA00023274"/>
    </source>
</evidence>
<dbReference type="AlphaFoldDB" id="A0A5C6BFN7"/>
<keyword evidence="6 8" id="KW-0687">Ribonucleoprotein</keyword>
<feature type="region of interest" description="Disordered" evidence="9">
    <location>
        <begin position="1"/>
        <end position="30"/>
    </location>
</feature>
<dbReference type="GO" id="GO:0070181">
    <property type="term" value="F:small ribosomal subunit rRNA binding"/>
    <property type="evidence" value="ECO:0007669"/>
    <property type="project" value="TreeGrafter"/>
</dbReference>
<evidence type="ECO:0000256" key="2">
    <source>
        <dbReference type="ARBA" id="ARBA00007634"/>
    </source>
</evidence>
<dbReference type="Gene3D" id="1.20.58.110">
    <property type="entry name" value="Ribosomal protein S20"/>
    <property type="match status" value="1"/>
</dbReference>
<dbReference type="Pfam" id="PF01649">
    <property type="entry name" value="Ribosomal_S20p"/>
    <property type="match status" value="1"/>
</dbReference>
<dbReference type="NCBIfam" id="TIGR00029">
    <property type="entry name" value="S20"/>
    <property type="match status" value="1"/>
</dbReference>
<dbReference type="GO" id="GO:0005829">
    <property type="term" value="C:cytosol"/>
    <property type="evidence" value="ECO:0007669"/>
    <property type="project" value="TreeGrafter"/>
</dbReference>
<evidence type="ECO:0000313" key="10">
    <source>
        <dbReference type="EMBL" id="TWU11005.1"/>
    </source>
</evidence>
<evidence type="ECO:0000313" key="11">
    <source>
        <dbReference type="Proteomes" id="UP000319908"/>
    </source>
</evidence>
<keyword evidence="11" id="KW-1185">Reference proteome</keyword>
<dbReference type="Proteomes" id="UP000319908">
    <property type="component" value="Unassembled WGS sequence"/>
</dbReference>
<dbReference type="EMBL" id="SJPU01000003">
    <property type="protein sequence ID" value="TWU11005.1"/>
    <property type="molecule type" value="Genomic_DNA"/>
</dbReference>
<comment type="similarity">
    <text evidence="2 8">Belongs to the bacterial ribosomal protein bS20 family.</text>
</comment>
<organism evidence="10 11">
    <name type="scientific">Allorhodopirellula heiligendammensis</name>
    <dbReference type="NCBI Taxonomy" id="2714739"/>
    <lineage>
        <taxon>Bacteria</taxon>
        <taxon>Pseudomonadati</taxon>
        <taxon>Planctomycetota</taxon>
        <taxon>Planctomycetia</taxon>
        <taxon>Pirellulales</taxon>
        <taxon>Pirellulaceae</taxon>
        <taxon>Allorhodopirellula</taxon>
    </lineage>
</organism>
<dbReference type="RefSeq" id="WP_146409335.1">
    <property type="nucleotide sequence ID" value="NZ_SJPU01000003.1"/>
</dbReference>
<sequence length="90" mass="10030">MPNTQSAKKRLRQSEVRRLRNRGVRSNMRGAVRRVREAVAAGEHEKAQSEFRLACKKLDQAAARNVIHRNAAARTKSRLAAAVKKVAQAA</sequence>
<protein>
    <recommendedName>
        <fullName evidence="7 8">Small ribosomal subunit protein bS20</fullName>
    </recommendedName>
</protein>
<evidence type="ECO:0000256" key="5">
    <source>
        <dbReference type="ARBA" id="ARBA00022980"/>
    </source>
</evidence>
<comment type="function">
    <text evidence="1 8">Binds directly to 16S ribosomal RNA.</text>
</comment>
<dbReference type="InterPro" id="IPR002583">
    <property type="entry name" value="Ribosomal_bS20"/>
</dbReference>
<evidence type="ECO:0000256" key="3">
    <source>
        <dbReference type="ARBA" id="ARBA00022730"/>
    </source>
</evidence>
<dbReference type="PANTHER" id="PTHR33398">
    <property type="entry name" value="30S RIBOSOMAL PROTEIN S20"/>
    <property type="match status" value="1"/>
</dbReference>
<proteinExistence type="inferred from homology"/>
<comment type="caution">
    <text evidence="10">The sequence shown here is derived from an EMBL/GenBank/DDBJ whole genome shotgun (WGS) entry which is preliminary data.</text>
</comment>
<evidence type="ECO:0000256" key="8">
    <source>
        <dbReference type="HAMAP-Rule" id="MF_00500"/>
    </source>
</evidence>
<accession>A0A5C6BFN7</accession>
<keyword evidence="3 8" id="KW-0699">rRNA-binding</keyword>
<evidence type="ECO:0000256" key="9">
    <source>
        <dbReference type="SAM" id="MobiDB-lite"/>
    </source>
</evidence>
<evidence type="ECO:0000256" key="1">
    <source>
        <dbReference type="ARBA" id="ARBA00003134"/>
    </source>
</evidence>
<dbReference type="GO" id="GO:0015935">
    <property type="term" value="C:small ribosomal subunit"/>
    <property type="evidence" value="ECO:0007669"/>
    <property type="project" value="TreeGrafter"/>
</dbReference>
<dbReference type="GO" id="GO:0003735">
    <property type="term" value="F:structural constituent of ribosome"/>
    <property type="evidence" value="ECO:0007669"/>
    <property type="project" value="InterPro"/>
</dbReference>
<keyword evidence="5 8" id="KW-0689">Ribosomal protein</keyword>
<name>A0A5C6BFN7_9BACT</name>
<dbReference type="FunFam" id="1.20.58.110:FF:000001">
    <property type="entry name" value="30S ribosomal protein S20"/>
    <property type="match status" value="1"/>
</dbReference>
<dbReference type="HAMAP" id="MF_00500">
    <property type="entry name" value="Ribosomal_bS20"/>
    <property type="match status" value="1"/>
</dbReference>
<dbReference type="PANTHER" id="PTHR33398:SF1">
    <property type="entry name" value="SMALL RIBOSOMAL SUBUNIT PROTEIN BS20C"/>
    <property type="match status" value="1"/>
</dbReference>
<reference evidence="10 11" key="1">
    <citation type="journal article" date="2020" name="Antonie Van Leeuwenhoek">
        <title>Rhodopirellula heiligendammensis sp. nov., Rhodopirellula pilleata sp. nov., and Rhodopirellula solitaria sp. nov. isolated from natural or artificial marine surfaces in Northern Germany and California, USA, and emended description of the genus Rhodopirellula.</title>
        <authorList>
            <person name="Kallscheuer N."/>
            <person name="Wiegand S."/>
            <person name="Jogler M."/>
            <person name="Boedeker C."/>
            <person name="Peeters S.H."/>
            <person name="Rast P."/>
            <person name="Heuer A."/>
            <person name="Jetten M.S.M."/>
            <person name="Rohde M."/>
            <person name="Jogler C."/>
        </authorList>
    </citation>
    <scope>NUCLEOTIDE SEQUENCE [LARGE SCALE GENOMIC DNA]</scope>
    <source>
        <strain evidence="10 11">Poly21</strain>
    </source>
</reference>
<evidence type="ECO:0000256" key="7">
    <source>
        <dbReference type="ARBA" id="ARBA00035136"/>
    </source>
</evidence>
<evidence type="ECO:0000256" key="4">
    <source>
        <dbReference type="ARBA" id="ARBA00022884"/>
    </source>
</evidence>
<gene>
    <name evidence="8 10" type="primary">rpsT</name>
    <name evidence="10" type="ORF">Poly21_49120</name>
</gene>
<keyword evidence="4 8" id="KW-0694">RNA-binding</keyword>